<gene>
    <name evidence="1" type="ORF">B9H04_14335</name>
</gene>
<dbReference type="RefSeq" id="WP_049933044.1">
    <property type="nucleotide sequence ID" value="NZ_ATXS01000021.1"/>
</dbReference>
<reference evidence="1 2" key="1">
    <citation type="submission" date="2017-04" db="EMBL/GenBank/DDBJ databases">
        <title>MLSA of the genus Halorubrum.</title>
        <authorList>
            <person name="De La Haba R."/>
            <person name="Sanchez-Porro C."/>
            <person name="Infante-Dominguez C."/>
            <person name="Ventosa A."/>
        </authorList>
    </citation>
    <scope>NUCLEOTIDE SEQUENCE [LARGE SCALE GENOMIC DNA]</scope>
    <source>
        <strain evidence="1 2">DSM 17463</strain>
    </source>
</reference>
<protein>
    <submittedName>
        <fullName evidence="1">Uncharacterized protein</fullName>
    </submittedName>
</protein>
<sequence>MRDHSAPVIEEDADAEYTVSNLFQSNDAKILLVDLGDETVEIVIGYLPAPLDYNLDRNYPDALEDEEKMRSHVVANWIVSEASGVLSDYEWETYSYQTAKPNYVLGEVYFTCAKSEVNEAVLAAKKFLIQLEEKSLRHQREFGTVRESPLNELED</sequence>
<accession>A0A1X4GB22</accession>
<dbReference type="STRING" id="1121945.GCA_000421805_02984"/>
<evidence type="ECO:0000313" key="2">
    <source>
        <dbReference type="Proteomes" id="UP000193587"/>
    </source>
</evidence>
<dbReference type="AlphaFoldDB" id="A0A1X4GB22"/>
<comment type="caution">
    <text evidence="1">The sequence shown here is derived from an EMBL/GenBank/DDBJ whole genome shotgun (WGS) entry which is preliminary data.</text>
</comment>
<dbReference type="EMBL" id="NEDJ01000064">
    <property type="protein sequence ID" value="OSO94394.1"/>
    <property type="molecule type" value="Genomic_DNA"/>
</dbReference>
<organism evidence="1 2">
    <name type="scientific">Halorubrum ezzemoulense DSM 17463</name>
    <dbReference type="NCBI Taxonomy" id="1121945"/>
    <lineage>
        <taxon>Archaea</taxon>
        <taxon>Methanobacteriati</taxon>
        <taxon>Methanobacteriota</taxon>
        <taxon>Stenosarchaea group</taxon>
        <taxon>Halobacteria</taxon>
        <taxon>Halobacteriales</taxon>
        <taxon>Haloferacaceae</taxon>
        <taxon>Halorubrum</taxon>
    </lineage>
</organism>
<name>A0A1X4GB22_HALEZ</name>
<proteinExistence type="predicted"/>
<dbReference type="Proteomes" id="UP000193587">
    <property type="component" value="Unassembled WGS sequence"/>
</dbReference>
<evidence type="ECO:0000313" key="1">
    <source>
        <dbReference type="EMBL" id="OSO94394.1"/>
    </source>
</evidence>